<keyword evidence="2" id="KW-0732">Signal</keyword>
<gene>
    <name evidence="3" type="ORF">ACET3X_005338</name>
</gene>
<feature type="region of interest" description="Disordered" evidence="1">
    <location>
        <begin position="234"/>
        <end position="269"/>
    </location>
</feature>
<reference evidence="3 4" key="1">
    <citation type="submission" date="2024-09" db="EMBL/GenBank/DDBJ databases">
        <title>T2T genomes of carrot and Alternaria dauci and their utility for understanding host-pathogen interaction during carrot leaf blight disease.</title>
        <authorList>
            <person name="Liu W."/>
            <person name="Xu S."/>
            <person name="Ou C."/>
            <person name="Liu X."/>
            <person name="Zhuang F."/>
            <person name="Deng X.W."/>
        </authorList>
    </citation>
    <scope>NUCLEOTIDE SEQUENCE [LARGE SCALE GENOMIC DNA]</scope>
    <source>
        <strain evidence="3 4">A2016</strain>
    </source>
</reference>
<name>A0ABR3UL93_9PLEO</name>
<feature type="region of interest" description="Disordered" evidence="1">
    <location>
        <begin position="318"/>
        <end position="337"/>
    </location>
</feature>
<feature type="region of interest" description="Disordered" evidence="1">
    <location>
        <begin position="170"/>
        <end position="199"/>
    </location>
</feature>
<dbReference type="EMBL" id="JBHGVX010000004">
    <property type="protein sequence ID" value="KAL1796798.1"/>
    <property type="molecule type" value="Genomic_DNA"/>
</dbReference>
<feature type="chain" id="PRO_5047013403" evidence="2">
    <location>
        <begin position="20"/>
        <end position="359"/>
    </location>
</feature>
<dbReference type="RefSeq" id="XP_069307382.1">
    <property type="nucleotide sequence ID" value="XM_069451532.1"/>
</dbReference>
<accession>A0ABR3UL93</accession>
<evidence type="ECO:0000256" key="2">
    <source>
        <dbReference type="SAM" id="SignalP"/>
    </source>
</evidence>
<sequence length="359" mass="36306">MFLPSELLTLFFLANGAAAVPQLSSLPNVTETAPSEQAIVSIPTEPAGTVDAAATDGVHLDRGDGLVELDPCHPAVTDQCCVIDPAACNEGTIVGVTPALPTATGWGETDPATDRLVTLITTETTFTTVRPTILNIETNMVEDGLALGDATRASGDNNVQSFSVTAANTVRSSNTAGQSGDNTLGGDAPSVTGTTSQQTGQNSLLLNIVSQLGGAPSNSQPAFPTANSLGQTIALTSDDNGEGGASAQPATPPNSDVLRATNKASSPQVTPTVGTGYLTVEGSWIVTLTPGLSINLGGNIHPTMLEMTTDATGNTLVTSGEQSTRPATTSSKGAGADRISKPEWWAGADFGILGFGALS</sequence>
<evidence type="ECO:0000256" key="1">
    <source>
        <dbReference type="SAM" id="MobiDB-lite"/>
    </source>
</evidence>
<organism evidence="3 4">
    <name type="scientific">Alternaria dauci</name>
    <dbReference type="NCBI Taxonomy" id="48095"/>
    <lineage>
        <taxon>Eukaryota</taxon>
        <taxon>Fungi</taxon>
        <taxon>Dikarya</taxon>
        <taxon>Ascomycota</taxon>
        <taxon>Pezizomycotina</taxon>
        <taxon>Dothideomycetes</taxon>
        <taxon>Pleosporomycetidae</taxon>
        <taxon>Pleosporales</taxon>
        <taxon>Pleosporineae</taxon>
        <taxon>Pleosporaceae</taxon>
        <taxon>Alternaria</taxon>
        <taxon>Alternaria sect. Porri</taxon>
    </lineage>
</organism>
<comment type="caution">
    <text evidence="3">The sequence shown here is derived from an EMBL/GenBank/DDBJ whole genome shotgun (WGS) entry which is preliminary data.</text>
</comment>
<feature type="compositionally biased region" description="Polar residues" evidence="1">
    <location>
        <begin position="318"/>
        <end position="332"/>
    </location>
</feature>
<dbReference type="GeneID" id="96085660"/>
<feature type="signal peptide" evidence="2">
    <location>
        <begin position="1"/>
        <end position="19"/>
    </location>
</feature>
<evidence type="ECO:0000313" key="4">
    <source>
        <dbReference type="Proteomes" id="UP001578633"/>
    </source>
</evidence>
<evidence type="ECO:0000313" key="3">
    <source>
        <dbReference type="EMBL" id="KAL1796798.1"/>
    </source>
</evidence>
<proteinExistence type="predicted"/>
<keyword evidence="4" id="KW-1185">Reference proteome</keyword>
<protein>
    <submittedName>
        <fullName evidence="3">Uncharacterized protein</fullName>
    </submittedName>
</protein>
<feature type="compositionally biased region" description="Polar residues" evidence="1">
    <location>
        <begin position="170"/>
        <end position="182"/>
    </location>
</feature>
<dbReference type="Proteomes" id="UP001578633">
    <property type="component" value="Chromosome 4"/>
</dbReference>